<evidence type="ECO:0000256" key="1">
    <source>
        <dbReference type="ARBA" id="ARBA00004496"/>
    </source>
</evidence>
<dbReference type="GO" id="GO:0005874">
    <property type="term" value="C:microtubule"/>
    <property type="evidence" value="ECO:0007669"/>
    <property type="project" value="UniProtKB-KW"/>
</dbReference>
<dbReference type="Gene3D" id="3.40.850.10">
    <property type="entry name" value="Kinesin motor domain"/>
    <property type="match status" value="1"/>
</dbReference>
<evidence type="ECO:0000256" key="8">
    <source>
        <dbReference type="RuleBase" id="RU000394"/>
    </source>
</evidence>
<keyword evidence="6 7" id="KW-0505">Motor protein</keyword>
<dbReference type="GO" id="GO:0005875">
    <property type="term" value="C:microtubule associated complex"/>
    <property type="evidence" value="ECO:0007669"/>
    <property type="project" value="TreeGrafter"/>
</dbReference>
<dbReference type="PROSITE" id="PS00411">
    <property type="entry name" value="KINESIN_MOTOR_1"/>
    <property type="match status" value="1"/>
</dbReference>
<dbReference type="InterPro" id="IPR001752">
    <property type="entry name" value="Kinesin_motor_dom"/>
</dbReference>
<dbReference type="GO" id="GO:0007018">
    <property type="term" value="P:microtubule-based movement"/>
    <property type="evidence" value="ECO:0007669"/>
    <property type="project" value="InterPro"/>
</dbReference>
<dbReference type="InterPro" id="IPR036961">
    <property type="entry name" value="Kinesin_motor_dom_sf"/>
</dbReference>
<organism evidence="12 13">
    <name type="scientific">Coccomyxa viridis</name>
    <dbReference type="NCBI Taxonomy" id="1274662"/>
    <lineage>
        <taxon>Eukaryota</taxon>
        <taxon>Viridiplantae</taxon>
        <taxon>Chlorophyta</taxon>
        <taxon>core chlorophytes</taxon>
        <taxon>Trebouxiophyceae</taxon>
        <taxon>Trebouxiophyceae incertae sedis</taxon>
        <taxon>Coccomyxaceae</taxon>
        <taxon>Coccomyxa</taxon>
    </lineage>
</organism>
<dbReference type="AlphaFoldDB" id="A0AAV1HSY5"/>
<dbReference type="PRINTS" id="PR00380">
    <property type="entry name" value="KINESINHEAVY"/>
</dbReference>
<evidence type="ECO:0000259" key="11">
    <source>
        <dbReference type="PROSITE" id="PS50067"/>
    </source>
</evidence>
<dbReference type="PANTHER" id="PTHR47969">
    <property type="entry name" value="CHROMOSOME-ASSOCIATED KINESIN KIF4A-RELATED"/>
    <property type="match status" value="1"/>
</dbReference>
<evidence type="ECO:0000256" key="5">
    <source>
        <dbReference type="ARBA" id="ARBA00023054"/>
    </source>
</evidence>
<dbReference type="GO" id="GO:0007052">
    <property type="term" value="P:mitotic spindle organization"/>
    <property type="evidence" value="ECO:0007669"/>
    <property type="project" value="TreeGrafter"/>
</dbReference>
<keyword evidence="8" id="KW-0493">Microtubule</keyword>
<evidence type="ECO:0000256" key="10">
    <source>
        <dbReference type="SAM" id="MobiDB-lite"/>
    </source>
</evidence>
<comment type="subcellular location">
    <subcellularLocation>
        <location evidence="1">Cytoplasm</location>
    </subcellularLocation>
</comment>
<dbReference type="EMBL" id="CAUYUE010000001">
    <property type="protein sequence ID" value="CAK0734249.1"/>
    <property type="molecule type" value="Genomic_DNA"/>
</dbReference>
<dbReference type="GO" id="GO:0051231">
    <property type="term" value="P:spindle elongation"/>
    <property type="evidence" value="ECO:0007669"/>
    <property type="project" value="TreeGrafter"/>
</dbReference>
<evidence type="ECO:0000256" key="2">
    <source>
        <dbReference type="ARBA" id="ARBA00022490"/>
    </source>
</evidence>
<evidence type="ECO:0000313" key="13">
    <source>
        <dbReference type="Proteomes" id="UP001314263"/>
    </source>
</evidence>
<name>A0AAV1HSY5_9CHLO</name>
<evidence type="ECO:0000256" key="4">
    <source>
        <dbReference type="ARBA" id="ARBA00022840"/>
    </source>
</evidence>
<protein>
    <recommendedName>
        <fullName evidence="8">Kinesin-like protein</fullName>
    </recommendedName>
</protein>
<keyword evidence="3 7" id="KW-0547">Nucleotide-binding</keyword>
<evidence type="ECO:0000256" key="7">
    <source>
        <dbReference type="PROSITE-ProRule" id="PRU00283"/>
    </source>
</evidence>
<comment type="caution">
    <text evidence="12">The sequence shown here is derived from an EMBL/GenBank/DDBJ whole genome shotgun (WGS) entry which is preliminary data.</text>
</comment>
<dbReference type="GO" id="GO:0003777">
    <property type="term" value="F:microtubule motor activity"/>
    <property type="evidence" value="ECO:0007669"/>
    <property type="project" value="InterPro"/>
</dbReference>
<evidence type="ECO:0000256" key="9">
    <source>
        <dbReference type="SAM" id="Coils"/>
    </source>
</evidence>
<dbReference type="GO" id="GO:0008017">
    <property type="term" value="F:microtubule binding"/>
    <property type="evidence" value="ECO:0007669"/>
    <property type="project" value="InterPro"/>
</dbReference>
<dbReference type="PROSITE" id="PS50067">
    <property type="entry name" value="KINESIN_MOTOR_2"/>
    <property type="match status" value="1"/>
</dbReference>
<gene>
    <name evidence="12" type="ORF">CVIRNUC_000404</name>
</gene>
<dbReference type="GO" id="GO:0005737">
    <property type="term" value="C:cytoplasm"/>
    <property type="evidence" value="ECO:0007669"/>
    <property type="project" value="UniProtKB-SubCell"/>
</dbReference>
<dbReference type="InterPro" id="IPR027417">
    <property type="entry name" value="P-loop_NTPase"/>
</dbReference>
<evidence type="ECO:0000256" key="3">
    <source>
        <dbReference type="ARBA" id="ARBA00022741"/>
    </source>
</evidence>
<dbReference type="SMART" id="SM00129">
    <property type="entry name" value="KISc"/>
    <property type="match status" value="1"/>
</dbReference>
<dbReference type="GO" id="GO:0005524">
    <property type="term" value="F:ATP binding"/>
    <property type="evidence" value="ECO:0007669"/>
    <property type="project" value="UniProtKB-UniRule"/>
</dbReference>
<dbReference type="InterPro" id="IPR027640">
    <property type="entry name" value="Kinesin-like_fam"/>
</dbReference>
<keyword evidence="2" id="KW-0963">Cytoplasm</keyword>
<keyword evidence="5 9" id="KW-0175">Coiled coil</keyword>
<keyword evidence="13" id="KW-1185">Reference proteome</keyword>
<dbReference type="PANTHER" id="PTHR47969:SF15">
    <property type="entry name" value="CHROMOSOME-ASSOCIATED KINESIN KIF4A-RELATED"/>
    <property type="match status" value="1"/>
</dbReference>
<dbReference type="Pfam" id="PF00225">
    <property type="entry name" value="Kinesin"/>
    <property type="match status" value="1"/>
</dbReference>
<dbReference type="Proteomes" id="UP001314263">
    <property type="component" value="Unassembled WGS sequence"/>
</dbReference>
<sequence length="473" mass="51395">MGLCASKQQTAGGGSKVAPAGKDSDQLSLQTDSQTSSLRVKGEFSALQLKSAVKVVVVVRPLLDAEKAKGATACVEAPSTTVVQLPPRRDASEPYRFDFDRVYKMSNPGRQMFAEVVQPLLSRFIQGFNTTVLAYGQTGSGKTFAMGTMGRQLSTFGEADGIISRSMRFIFDHMKVIRQQYDVSLKVSFIEIHQDDIRDLLGDGASTAPIQVRESPERGTYIENAQEVLVHSMDEAARLLEAGNMHRAVAAHNLNEHSSRSHAICTVQMEQRLRPSVPIGPEAQRFLRSKLHLVDLAGSERAKETGTTGQQFAEGVTINKGLLALGNVIGALTEGSGRKHIPYRDSKLTRILQDSLGGNSETLMVACVSPANTNFEPTLSTLRYASRARSIQNRVKQNNKYSPEEEIAYLRAELEEKNAMVAKLQSQLEMAASLMKGAVSPDNIKLVLPQHIRSPSAAGITSTRASFTGSGAF</sequence>
<comment type="similarity">
    <text evidence="7 8">Belongs to the TRAFAC class myosin-kinesin ATPase superfamily. Kinesin family.</text>
</comment>
<dbReference type="InterPro" id="IPR019821">
    <property type="entry name" value="Kinesin_motor_CS"/>
</dbReference>
<dbReference type="SUPFAM" id="SSF52540">
    <property type="entry name" value="P-loop containing nucleoside triphosphate hydrolases"/>
    <property type="match status" value="1"/>
</dbReference>
<accession>A0AAV1HSY5</accession>
<evidence type="ECO:0000313" key="12">
    <source>
        <dbReference type="EMBL" id="CAK0734249.1"/>
    </source>
</evidence>
<feature type="coiled-coil region" evidence="9">
    <location>
        <begin position="407"/>
        <end position="434"/>
    </location>
</feature>
<reference evidence="12 13" key="1">
    <citation type="submission" date="2023-10" db="EMBL/GenBank/DDBJ databases">
        <authorList>
            <person name="Maclean D."/>
            <person name="Macfadyen A."/>
        </authorList>
    </citation>
    <scope>NUCLEOTIDE SEQUENCE [LARGE SCALE GENOMIC DNA]</scope>
</reference>
<evidence type="ECO:0000256" key="6">
    <source>
        <dbReference type="ARBA" id="ARBA00023175"/>
    </source>
</evidence>
<feature type="binding site" evidence="7">
    <location>
        <begin position="136"/>
        <end position="143"/>
    </location>
    <ligand>
        <name>ATP</name>
        <dbReference type="ChEBI" id="CHEBI:30616"/>
    </ligand>
</feature>
<keyword evidence="4 7" id="KW-0067">ATP-binding</keyword>
<feature type="compositionally biased region" description="Polar residues" evidence="10">
    <location>
        <begin position="1"/>
        <end position="10"/>
    </location>
</feature>
<proteinExistence type="inferred from homology"/>
<feature type="region of interest" description="Disordered" evidence="10">
    <location>
        <begin position="1"/>
        <end position="32"/>
    </location>
</feature>
<feature type="domain" description="Kinesin motor" evidence="11">
    <location>
        <begin position="52"/>
        <end position="391"/>
    </location>
</feature>